<evidence type="ECO:0000313" key="5">
    <source>
        <dbReference type="EMBL" id="CAJ36771.1"/>
    </source>
</evidence>
<protein>
    <submittedName>
        <fullName evidence="5">Transcription regulator (AsnC/Lrp family)</fullName>
    </submittedName>
</protein>
<dbReference type="SMART" id="SM00344">
    <property type="entry name" value="HTH_ASNC"/>
    <property type="match status" value="1"/>
</dbReference>
<dbReference type="SUPFAM" id="SSF54909">
    <property type="entry name" value="Dimeric alpha+beta barrel"/>
    <property type="match status" value="1"/>
</dbReference>
<dbReference type="RefSeq" id="WP_012035785.1">
    <property type="nucleotide sequence ID" value="NC_009464.1"/>
</dbReference>
<proteinExistence type="predicted"/>
<dbReference type="InterPro" id="IPR019888">
    <property type="entry name" value="Tscrpt_reg_AsnC-like"/>
</dbReference>
<dbReference type="PANTHER" id="PTHR43413:SF6">
    <property type="entry name" value="REGULATORY PROTEIN ASNC"/>
    <property type="match status" value="1"/>
</dbReference>
<evidence type="ECO:0000313" key="6">
    <source>
        <dbReference type="Proteomes" id="UP000000663"/>
    </source>
</evidence>
<name>Q0W4C2_METAR</name>
<dbReference type="eggNOG" id="arCOG01580">
    <property type="taxonomic scope" value="Archaea"/>
</dbReference>
<feature type="domain" description="HTH asnC-type" evidence="4">
    <location>
        <begin position="3"/>
        <end position="72"/>
    </location>
</feature>
<keyword evidence="2" id="KW-0238">DNA-binding</keyword>
<keyword evidence="1" id="KW-0805">Transcription regulation</keyword>
<evidence type="ECO:0000259" key="4">
    <source>
        <dbReference type="PROSITE" id="PS50956"/>
    </source>
</evidence>
<dbReference type="CDD" id="cd00090">
    <property type="entry name" value="HTH_ARSR"/>
    <property type="match status" value="1"/>
</dbReference>
<dbReference type="GO" id="GO:0043565">
    <property type="term" value="F:sequence-specific DNA binding"/>
    <property type="evidence" value="ECO:0007669"/>
    <property type="project" value="InterPro"/>
</dbReference>
<dbReference type="Pfam" id="PF13404">
    <property type="entry name" value="HTH_AsnC-type"/>
    <property type="match status" value="1"/>
</dbReference>
<keyword evidence="6" id="KW-1185">Reference proteome</keyword>
<accession>Q0W4C2</accession>
<dbReference type="InterPro" id="IPR036390">
    <property type="entry name" value="WH_DNA-bd_sf"/>
</dbReference>
<dbReference type="Proteomes" id="UP000000663">
    <property type="component" value="Chromosome"/>
</dbReference>
<gene>
    <name evidence="5" type="ORF">RCIX1508</name>
</gene>
<dbReference type="InterPro" id="IPR019887">
    <property type="entry name" value="Tscrpt_reg_AsnC/Lrp_C"/>
</dbReference>
<keyword evidence="3" id="KW-0804">Transcription</keyword>
<dbReference type="SUPFAM" id="SSF46785">
    <property type="entry name" value="Winged helix' DNA-binding domain"/>
    <property type="match status" value="1"/>
</dbReference>
<dbReference type="Gene3D" id="3.30.70.920">
    <property type="match status" value="1"/>
</dbReference>
<dbReference type="EMBL" id="AM114193">
    <property type="protein sequence ID" value="CAJ36771.1"/>
    <property type="molecule type" value="Genomic_DNA"/>
</dbReference>
<dbReference type="PANTHER" id="PTHR43413">
    <property type="entry name" value="TRANSCRIPTIONAL REGULATOR, ASNC FAMILY"/>
    <property type="match status" value="1"/>
</dbReference>
<dbReference type="InterPro" id="IPR050684">
    <property type="entry name" value="HTH-Siroheme_Decarb"/>
</dbReference>
<dbReference type="PRINTS" id="PR00033">
    <property type="entry name" value="HTHASNC"/>
</dbReference>
<dbReference type="GeneID" id="5142822"/>
<evidence type="ECO:0000256" key="1">
    <source>
        <dbReference type="ARBA" id="ARBA00023015"/>
    </source>
</evidence>
<dbReference type="InterPro" id="IPR036388">
    <property type="entry name" value="WH-like_DNA-bd_sf"/>
</dbReference>
<dbReference type="InterPro" id="IPR011008">
    <property type="entry name" value="Dimeric_a/b-barrel"/>
</dbReference>
<dbReference type="InterPro" id="IPR000485">
    <property type="entry name" value="AsnC-type_HTH_dom"/>
</dbReference>
<dbReference type="STRING" id="351160.RCIX1508"/>
<dbReference type="PROSITE" id="PS50956">
    <property type="entry name" value="HTH_ASNC_2"/>
    <property type="match status" value="1"/>
</dbReference>
<organism evidence="5 6">
    <name type="scientific">Methanocella arvoryzae (strain DSM 22066 / NBRC 105507 / MRE50)</name>
    <dbReference type="NCBI Taxonomy" id="351160"/>
    <lineage>
        <taxon>Archaea</taxon>
        <taxon>Methanobacteriati</taxon>
        <taxon>Methanobacteriota</taxon>
        <taxon>Stenosarchaea group</taxon>
        <taxon>Methanomicrobia</taxon>
        <taxon>Methanocellales</taxon>
        <taxon>Methanocellaceae</taxon>
        <taxon>Methanocella</taxon>
    </lineage>
</organism>
<dbReference type="Gene3D" id="1.10.10.10">
    <property type="entry name" value="Winged helix-like DNA-binding domain superfamily/Winged helix DNA-binding domain"/>
    <property type="match status" value="1"/>
</dbReference>
<dbReference type="KEGG" id="rci:RCIX1508"/>
<dbReference type="AlphaFoldDB" id="Q0W4C2"/>
<sequence>MPMDKTDYIILEKLSRDSRTHCTEIAGDLGVATSTVHKRVNQLFNEGIIEQFTIVLNPDKSGGNMTTFIGINVEAEKKDEVVRVLKSIDNVLEVYELLEPYDIFIKARTQDIRELKEKVLKVINGTSGVLSTSSILTTRRHKENTCVIPRKE</sequence>
<dbReference type="Pfam" id="PF01037">
    <property type="entry name" value="AsnC_trans_reg"/>
    <property type="match status" value="1"/>
</dbReference>
<evidence type="ECO:0000256" key="3">
    <source>
        <dbReference type="ARBA" id="ARBA00023163"/>
    </source>
</evidence>
<dbReference type="InterPro" id="IPR011991">
    <property type="entry name" value="ArsR-like_HTH"/>
</dbReference>
<evidence type="ECO:0000256" key="2">
    <source>
        <dbReference type="ARBA" id="ARBA00023125"/>
    </source>
</evidence>
<reference evidence="5 6" key="1">
    <citation type="journal article" date="2006" name="Science">
        <title>Genome of rice cluster I archaea -- the key methane producers in the rice rhizosphere.</title>
        <authorList>
            <person name="Erkel C."/>
            <person name="Kube M."/>
            <person name="Reinhardt R."/>
            <person name="Liesack W."/>
        </authorList>
    </citation>
    <scope>NUCLEOTIDE SEQUENCE [LARGE SCALE GENOMIC DNA]</scope>
    <source>
        <strain evidence="6">DSM 22066 / NBRC 105507 / MRE50</strain>
    </source>
</reference>